<protein>
    <submittedName>
        <fullName evidence="1">Uncharacterized protein</fullName>
    </submittedName>
</protein>
<gene>
    <name evidence="1" type="ORF">Q9312_07675</name>
</gene>
<evidence type="ECO:0000313" key="1">
    <source>
        <dbReference type="EMBL" id="WMS88787.1"/>
    </source>
</evidence>
<keyword evidence="2" id="KW-1185">Reference proteome</keyword>
<accession>A0AA51RWB3</accession>
<reference evidence="1 2" key="1">
    <citation type="submission" date="2023-08" db="EMBL/GenBank/DDBJ databases">
        <title>Pleionea litopenaei sp. nov., isolated from stomach of juvenile Litopenaeus vannamei.</title>
        <authorList>
            <person name="Rho A.M."/>
            <person name="Hwang C.Y."/>
        </authorList>
    </citation>
    <scope>NUCLEOTIDE SEQUENCE [LARGE SCALE GENOMIC DNA]</scope>
    <source>
        <strain evidence="1 2">HL-JVS1</strain>
    </source>
</reference>
<dbReference type="Proteomes" id="UP001239782">
    <property type="component" value="Chromosome"/>
</dbReference>
<sequence>MPSGKQVLLSVLQKYSQSRQSEDDLEVVSDRVKSALTLHCSTSGETMKKIQKLSWLSSSDESGLIKQGLGVTRGEAFLSDIFEELIEEDEIPKRIKKRFPRLTQEDYSDALDIIGFLLTSLQYWEELSSVEKCGHLDQEESEKLLKGGSMHLKSFSEEPW</sequence>
<dbReference type="KEGG" id="plei:Q9312_07675"/>
<dbReference type="AlphaFoldDB" id="A0AA51RWB3"/>
<dbReference type="EMBL" id="CP133548">
    <property type="protein sequence ID" value="WMS88787.1"/>
    <property type="molecule type" value="Genomic_DNA"/>
</dbReference>
<proteinExistence type="predicted"/>
<evidence type="ECO:0000313" key="2">
    <source>
        <dbReference type="Proteomes" id="UP001239782"/>
    </source>
</evidence>
<dbReference type="RefSeq" id="WP_309204010.1">
    <property type="nucleotide sequence ID" value="NZ_CP133548.1"/>
</dbReference>
<organism evidence="1 2">
    <name type="scientific">Pleionea litopenaei</name>
    <dbReference type="NCBI Taxonomy" id="3070815"/>
    <lineage>
        <taxon>Bacteria</taxon>
        <taxon>Pseudomonadati</taxon>
        <taxon>Pseudomonadota</taxon>
        <taxon>Gammaproteobacteria</taxon>
        <taxon>Oceanospirillales</taxon>
        <taxon>Pleioneaceae</taxon>
        <taxon>Pleionea</taxon>
    </lineage>
</organism>
<name>A0AA51RWB3_9GAMM</name>